<feature type="region of interest" description="Disordered" evidence="2">
    <location>
        <begin position="176"/>
        <end position="195"/>
    </location>
</feature>
<accession>A0A0G1US54</accession>
<evidence type="ECO:0000313" key="4">
    <source>
        <dbReference type="EMBL" id="KKU60555.1"/>
    </source>
</evidence>
<dbReference type="Gene3D" id="3.40.50.1820">
    <property type="entry name" value="alpha/beta hydrolase"/>
    <property type="match status" value="1"/>
</dbReference>
<name>A0A0G1US54_9BACT</name>
<keyword evidence="1" id="KW-0378">Hydrolase</keyword>
<dbReference type="EMBL" id="LCNT01000009">
    <property type="protein sequence ID" value="KKU60555.1"/>
    <property type="molecule type" value="Genomic_DNA"/>
</dbReference>
<comment type="caution">
    <text evidence="4">The sequence shown here is derived from an EMBL/GenBank/DDBJ whole genome shotgun (WGS) entry which is preliminary data.</text>
</comment>
<dbReference type="AlphaFoldDB" id="A0A0G1US54"/>
<evidence type="ECO:0000259" key="3">
    <source>
        <dbReference type="Pfam" id="PF12146"/>
    </source>
</evidence>
<dbReference type="Pfam" id="PF12146">
    <property type="entry name" value="Hydrolase_4"/>
    <property type="match status" value="1"/>
</dbReference>
<dbReference type="Proteomes" id="UP000033860">
    <property type="component" value="Unassembled WGS sequence"/>
</dbReference>
<protein>
    <submittedName>
        <fullName evidence="4">Peptidase</fullName>
    </submittedName>
</protein>
<dbReference type="GO" id="GO:0052689">
    <property type="term" value="F:carboxylic ester hydrolase activity"/>
    <property type="evidence" value="ECO:0007669"/>
    <property type="project" value="UniProtKB-ARBA"/>
</dbReference>
<reference evidence="4 5" key="1">
    <citation type="journal article" date="2015" name="Nature">
        <title>rRNA introns, odd ribosomes, and small enigmatic genomes across a large radiation of phyla.</title>
        <authorList>
            <person name="Brown C.T."/>
            <person name="Hug L.A."/>
            <person name="Thomas B.C."/>
            <person name="Sharon I."/>
            <person name="Castelle C.J."/>
            <person name="Singh A."/>
            <person name="Wilkins M.J."/>
            <person name="Williams K.H."/>
            <person name="Banfield J.F."/>
        </authorList>
    </citation>
    <scope>NUCLEOTIDE SEQUENCE [LARGE SCALE GENOMIC DNA]</scope>
</reference>
<gene>
    <name evidence="4" type="ORF">UX85_C0009G0008</name>
</gene>
<evidence type="ECO:0000313" key="5">
    <source>
        <dbReference type="Proteomes" id="UP000033860"/>
    </source>
</evidence>
<sequence length="276" mass="30739">MNTFMDKLRAREFTGSAITIEQTLSRQSAYTPYIVSYVSDGLKIYAAMNVPDGNGPFPVIILNHGYFNASSFSTGDGTKTMADILARNGYLTLASDYRGHGKSEDDGQGSRGHRPEYAIDVLNLIASVKNLDKVSPDRIGMWGHSMGGEVGLRVAEVTNELKAIVLWAPTTTRSSDNAFGRRNQPVSSSNPVSDNSSPMNYLQYISTPISLHQGLVDTEVKPEFTKKLNEALKNEGKSIEYFEYPDQDHNFRNLGWDEISRRTLTFFDKYLKDANN</sequence>
<proteinExistence type="predicted"/>
<feature type="compositionally biased region" description="Low complexity" evidence="2">
    <location>
        <begin position="185"/>
        <end position="195"/>
    </location>
</feature>
<dbReference type="InterPro" id="IPR022742">
    <property type="entry name" value="Hydrolase_4"/>
</dbReference>
<organism evidence="4 5">
    <name type="scientific">Candidatus Beckwithbacteria bacterium GW2011_GWB1_47_15</name>
    <dbReference type="NCBI Taxonomy" id="1618371"/>
    <lineage>
        <taxon>Bacteria</taxon>
        <taxon>Candidatus Beckwithiibacteriota</taxon>
    </lineage>
</organism>
<dbReference type="PANTHER" id="PTHR22946">
    <property type="entry name" value="DIENELACTONE HYDROLASE DOMAIN-CONTAINING PROTEIN-RELATED"/>
    <property type="match status" value="1"/>
</dbReference>
<feature type="domain" description="Serine aminopeptidase S33" evidence="3">
    <location>
        <begin position="59"/>
        <end position="172"/>
    </location>
</feature>
<dbReference type="InterPro" id="IPR029058">
    <property type="entry name" value="AB_hydrolase_fold"/>
</dbReference>
<evidence type="ECO:0000256" key="1">
    <source>
        <dbReference type="ARBA" id="ARBA00022801"/>
    </source>
</evidence>
<dbReference type="SUPFAM" id="SSF53474">
    <property type="entry name" value="alpha/beta-Hydrolases"/>
    <property type="match status" value="1"/>
</dbReference>
<dbReference type="InterPro" id="IPR050261">
    <property type="entry name" value="FrsA_esterase"/>
</dbReference>
<dbReference type="PANTHER" id="PTHR22946:SF9">
    <property type="entry name" value="POLYKETIDE TRANSFERASE AF380"/>
    <property type="match status" value="1"/>
</dbReference>
<evidence type="ECO:0000256" key="2">
    <source>
        <dbReference type="SAM" id="MobiDB-lite"/>
    </source>
</evidence>